<accession>A0A0R1KHL6</accession>
<dbReference type="OrthoDB" id="1654473at2"/>
<dbReference type="GO" id="GO:0005940">
    <property type="term" value="C:septin ring"/>
    <property type="evidence" value="ECO:0007669"/>
    <property type="project" value="InterPro"/>
</dbReference>
<dbReference type="GO" id="GO:0000921">
    <property type="term" value="P:septin ring assembly"/>
    <property type="evidence" value="ECO:0007669"/>
    <property type="project" value="InterPro"/>
</dbReference>
<evidence type="ECO:0000256" key="6">
    <source>
        <dbReference type="ARBA" id="ARBA00023210"/>
    </source>
</evidence>
<dbReference type="PATRIC" id="fig|1423788.3.peg.1733"/>
<evidence type="ECO:0000256" key="2">
    <source>
        <dbReference type="ARBA" id="ARBA00022692"/>
    </source>
</evidence>
<sequence length="562" mass="65615">MFAIIIGIIVIVLIFLWYMWFLQRKNASTLNKLKDQTDRLKKATLDEKIKKLEEMKLAGASKDRFNQLKDSYREQVDRVLTDILKQMRAAEYKNTEFKVFGSANELKKVSAAVTDFEQKISEVSKGFEDLLASNELNATHSEELQKQYQTLRKQVLTQSFSYGPATDKLEDELSEIANLLDQEKQLTDKGDHIEASQYLDDVKLKLGLITDQLKVIEPLYHDLNEVFPGQVDEIKFVYQKLVKQYFQFKDDIIQQISEVQDEIEESNNKLGDLNFDAVNTNNEDIKQRIDDLYETLTLEIDGKKEVLKEQKPVLDYLNHAVFQHNRLDKRIQKLEEEYVLADKTMKTFNDNFATLNDVRQEYDADVQGIADKKIIFSEVRDDFKEIVKHLDDIEASEKSINDDLNQMLSSERIARNSVDEYAKRLEIQKKMIKQLRLNGLPDDYLDYFYMVYDEINKLYDELDAKQINMEDISKQVIVTQEDLSNLVEKTKKLKYNVLLSEKLLQYANRYANKNPEFSDQLIRARALFDTDYNYDEAVEVISKALESVESGSVDRIKETINA</sequence>
<dbReference type="STRING" id="1423788.FC78_GL001679"/>
<feature type="coiled-coil region" evidence="7">
    <location>
        <begin position="418"/>
        <end position="475"/>
    </location>
</feature>
<keyword evidence="4 7" id="KW-0175">Coiled coil</keyword>
<evidence type="ECO:0000256" key="1">
    <source>
        <dbReference type="ARBA" id="ARBA00004162"/>
    </source>
</evidence>
<dbReference type="AlphaFoldDB" id="A0A0R1KHL6"/>
<reference evidence="9 10" key="1">
    <citation type="journal article" date="2015" name="Genome Announc.">
        <title>Expanding the biotechnology potential of lactobacilli through comparative genomics of 213 strains and associated genera.</title>
        <authorList>
            <person name="Sun Z."/>
            <person name="Harris H.M."/>
            <person name="McCann A."/>
            <person name="Guo C."/>
            <person name="Argimon S."/>
            <person name="Zhang W."/>
            <person name="Yang X."/>
            <person name="Jeffery I.B."/>
            <person name="Cooney J.C."/>
            <person name="Kagawa T.F."/>
            <person name="Liu W."/>
            <person name="Song Y."/>
            <person name="Salvetti E."/>
            <person name="Wrobel A."/>
            <person name="Rasinkangas P."/>
            <person name="Parkhill J."/>
            <person name="Rea M.C."/>
            <person name="O'Sullivan O."/>
            <person name="Ritari J."/>
            <person name="Douillard F.P."/>
            <person name="Paul Ross R."/>
            <person name="Yang R."/>
            <person name="Briner A.E."/>
            <person name="Felis G.E."/>
            <person name="de Vos W.M."/>
            <person name="Barrangou R."/>
            <person name="Klaenhammer T.R."/>
            <person name="Caufield P.W."/>
            <person name="Cui Y."/>
            <person name="Zhang H."/>
            <person name="O'Toole P.W."/>
        </authorList>
    </citation>
    <scope>NUCLEOTIDE SEQUENCE [LARGE SCALE GENOMIC DNA]</scope>
    <source>
        <strain evidence="9 10">DSM 19674</strain>
    </source>
</reference>
<keyword evidence="6" id="KW-0132">Cell division</keyword>
<evidence type="ECO:0000313" key="10">
    <source>
        <dbReference type="Proteomes" id="UP000051515"/>
    </source>
</evidence>
<organism evidence="9 10">
    <name type="scientific">Companilactobacillus bobalius DSM 19674</name>
    <dbReference type="NCBI Taxonomy" id="1423788"/>
    <lineage>
        <taxon>Bacteria</taxon>
        <taxon>Bacillati</taxon>
        <taxon>Bacillota</taxon>
        <taxon>Bacilli</taxon>
        <taxon>Lactobacillales</taxon>
        <taxon>Lactobacillaceae</taxon>
        <taxon>Companilactobacillus</taxon>
        <taxon>Companilactobacillus bobalius</taxon>
    </lineage>
</organism>
<dbReference type="EMBL" id="AZDY01000037">
    <property type="protein sequence ID" value="KRK82876.1"/>
    <property type="molecule type" value="Genomic_DNA"/>
</dbReference>
<dbReference type="Pfam" id="PF06160">
    <property type="entry name" value="EzrA"/>
    <property type="match status" value="1"/>
</dbReference>
<dbReference type="GO" id="GO:0005886">
    <property type="term" value="C:plasma membrane"/>
    <property type="evidence" value="ECO:0007669"/>
    <property type="project" value="UniProtKB-SubCell"/>
</dbReference>
<keyword evidence="6" id="KW-0131">Cell cycle</keyword>
<keyword evidence="6" id="KW-0717">Septation</keyword>
<protein>
    <submittedName>
        <fullName evidence="9">Septation ring formation regulator EzrA</fullName>
    </submittedName>
</protein>
<feature type="transmembrane region" description="Helical" evidence="8">
    <location>
        <begin position="6"/>
        <end position="22"/>
    </location>
</feature>
<evidence type="ECO:0000256" key="5">
    <source>
        <dbReference type="ARBA" id="ARBA00023136"/>
    </source>
</evidence>
<dbReference type="RefSeq" id="WP_082604516.1">
    <property type="nucleotide sequence ID" value="NZ_AZDY01000037.1"/>
</dbReference>
<evidence type="ECO:0000256" key="8">
    <source>
        <dbReference type="SAM" id="Phobius"/>
    </source>
</evidence>
<keyword evidence="10" id="KW-1185">Reference proteome</keyword>
<dbReference type="GO" id="GO:0000917">
    <property type="term" value="P:division septum assembly"/>
    <property type="evidence" value="ECO:0007669"/>
    <property type="project" value="UniProtKB-KW"/>
</dbReference>
<evidence type="ECO:0000313" key="9">
    <source>
        <dbReference type="EMBL" id="KRK82876.1"/>
    </source>
</evidence>
<keyword evidence="5 8" id="KW-0472">Membrane</keyword>
<evidence type="ECO:0000256" key="3">
    <source>
        <dbReference type="ARBA" id="ARBA00022989"/>
    </source>
</evidence>
<evidence type="ECO:0000256" key="4">
    <source>
        <dbReference type="ARBA" id="ARBA00023054"/>
    </source>
</evidence>
<gene>
    <name evidence="9" type="ORF">FC78_GL001679</name>
</gene>
<comment type="subcellular location">
    <subcellularLocation>
        <location evidence="1">Cell membrane</location>
        <topology evidence="1">Single-pass membrane protein</topology>
    </subcellularLocation>
</comment>
<keyword evidence="3 8" id="KW-1133">Transmembrane helix</keyword>
<proteinExistence type="predicted"/>
<feature type="coiled-coil region" evidence="7">
    <location>
        <begin position="249"/>
        <end position="276"/>
    </location>
</feature>
<keyword evidence="2 8" id="KW-0812">Transmembrane</keyword>
<comment type="caution">
    <text evidence="9">The sequence shown here is derived from an EMBL/GenBank/DDBJ whole genome shotgun (WGS) entry which is preliminary data.</text>
</comment>
<feature type="coiled-coil region" evidence="7">
    <location>
        <begin position="317"/>
        <end position="351"/>
    </location>
</feature>
<name>A0A0R1KHL6_9LACO</name>
<evidence type="ECO:0000256" key="7">
    <source>
        <dbReference type="SAM" id="Coils"/>
    </source>
</evidence>
<dbReference type="Proteomes" id="UP000051515">
    <property type="component" value="Unassembled WGS sequence"/>
</dbReference>
<dbReference type="InterPro" id="IPR010379">
    <property type="entry name" value="EzrA"/>
</dbReference>